<evidence type="ECO:0000313" key="2">
    <source>
        <dbReference type="EMBL" id="KAK3931861.1"/>
    </source>
</evidence>
<organism evidence="2 3">
    <name type="scientific">Frankliniella fusca</name>
    <dbReference type="NCBI Taxonomy" id="407009"/>
    <lineage>
        <taxon>Eukaryota</taxon>
        <taxon>Metazoa</taxon>
        <taxon>Ecdysozoa</taxon>
        <taxon>Arthropoda</taxon>
        <taxon>Hexapoda</taxon>
        <taxon>Insecta</taxon>
        <taxon>Pterygota</taxon>
        <taxon>Neoptera</taxon>
        <taxon>Paraneoptera</taxon>
        <taxon>Thysanoptera</taxon>
        <taxon>Terebrantia</taxon>
        <taxon>Thripoidea</taxon>
        <taxon>Thripidae</taxon>
        <taxon>Frankliniella</taxon>
    </lineage>
</organism>
<dbReference type="SMART" id="SM00651">
    <property type="entry name" value="Sm"/>
    <property type="match status" value="1"/>
</dbReference>
<sequence length="138" mass="16261">MEPSLTSKERHLTYNTLVSLLMSLKGQQTTVDLRNRSSVTGTIERCDAYMNMELKHVLFRDTSGKAHIFEYFFVNKRNLRYVHIPPEVNMRKSVETFLGNLNPRQQEPQKVKLLTLRKQRETIARVQRIKAREADKKK</sequence>
<dbReference type="Gene3D" id="2.30.30.100">
    <property type="match status" value="1"/>
</dbReference>
<name>A0AAE1I492_9NEOP</name>
<gene>
    <name evidence="2" type="ORF">KUF71_009080</name>
</gene>
<proteinExistence type="predicted"/>
<dbReference type="InterPro" id="IPR047575">
    <property type="entry name" value="Sm"/>
</dbReference>
<dbReference type="Pfam" id="PF01423">
    <property type="entry name" value="LSM"/>
    <property type="match status" value="1"/>
</dbReference>
<accession>A0AAE1I492</accession>
<keyword evidence="3" id="KW-1185">Reference proteome</keyword>
<dbReference type="PANTHER" id="PTHR21196:SF1">
    <property type="entry name" value="U7 SNRNA-ASSOCIATED SM-LIKE PROTEIN LSM10"/>
    <property type="match status" value="1"/>
</dbReference>
<dbReference type="GO" id="GO:0071254">
    <property type="term" value="C:cytoplasmic U snRNP body"/>
    <property type="evidence" value="ECO:0007669"/>
    <property type="project" value="TreeGrafter"/>
</dbReference>
<evidence type="ECO:0000313" key="3">
    <source>
        <dbReference type="Proteomes" id="UP001219518"/>
    </source>
</evidence>
<dbReference type="PANTHER" id="PTHR21196">
    <property type="entry name" value="U7 SNRNA-ASSOCIATED SM-LIKE PROTEIN LSM10"/>
    <property type="match status" value="1"/>
</dbReference>
<dbReference type="InterPro" id="IPR010920">
    <property type="entry name" value="LSM_dom_sf"/>
</dbReference>
<dbReference type="SUPFAM" id="SSF50182">
    <property type="entry name" value="Sm-like ribonucleoproteins"/>
    <property type="match status" value="1"/>
</dbReference>
<reference evidence="2" key="2">
    <citation type="journal article" date="2023" name="BMC Genomics">
        <title>Pest status, molecular evolution, and epigenetic factors derived from the genome assembly of Frankliniella fusca, a thysanopteran phytovirus vector.</title>
        <authorList>
            <person name="Catto M.A."/>
            <person name="Labadie P.E."/>
            <person name="Jacobson A.L."/>
            <person name="Kennedy G.G."/>
            <person name="Srinivasan R."/>
            <person name="Hunt B.G."/>
        </authorList>
    </citation>
    <scope>NUCLEOTIDE SEQUENCE</scope>
    <source>
        <strain evidence="2">PL_HMW_Pooled</strain>
    </source>
</reference>
<dbReference type="GO" id="GO:0071209">
    <property type="term" value="F:U7 snRNA binding"/>
    <property type="evidence" value="ECO:0007669"/>
    <property type="project" value="TreeGrafter"/>
</dbReference>
<comment type="caution">
    <text evidence="2">The sequence shown here is derived from an EMBL/GenBank/DDBJ whole genome shotgun (WGS) entry which is preliminary data.</text>
</comment>
<dbReference type="InterPro" id="IPR052840">
    <property type="entry name" value="U7_snRNA_Sm-like"/>
</dbReference>
<dbReference type="EMBL" id="JAHWGI010001430">
    <property type="protein sequence ID" value="KAK3931861.1"/>
    <property type="molecule type" value="Genomic_DNA"/>
</dbReference>
<dbReference type="CDD" id="cd01733">
    <property type="entry name" value="LSm10"/>
    <property type="match status" value="1"/>
</dbReference>
<dbReference type="GO" id="GO:0071208">
    <property type="term" value="F:histone pre-mRNA DCP binding"/>
    <property type="evidence" value="ECO:0007669"/>
    <property type="project" value="TreeGrafter"/>
</dbReference>
<dbReference type="InterPro" id="IPR001163">
    <property type="entry name" value="Sm_dom_euk/arc"/>
</dbReference>
<feature type="domain" description="Sm" evidence="1">
    <location>
        <begin position="16"/>
        <end position="88"/>
    </location>
</feature>
<dbReference type="AlphaFoldDB" id="A0AAE1I492"/>
<dbReference type="PROSITE" id="PS52002">
    <property type="entry name" value="SM"/>
    <property type="match status" value="1"/>
</dbReference>
<evidence type="ECO:0000259" key="1">
    <source>
        <dbReference type="PROSITE" id="PS52002"/>
    </source>
</evidence>
<dbReference type="GO" id="GO:0016604">
    <property type="term" value="C:nuclear body"/>
    <property type="evidence" value="ECO:0007669"/>
    <property type="project" value="TreeGrafter"/>
</dbReference>
<dbReference type="Proteomes" id="UP001219518">
    <property type="component" value="Unassembled WGS sequence"/>
</dbReference>
<protein>
    <submittedName>
        <fullName evidence="2">U7 snRNA-associated Sm-like protein LSm10</fullName>
    </submittedName>
</protein>
<dbReference type="GO" id="GO:0006398">
    <property type="term" value="P:mRNA 3'-end processing by stem-loop binding and cleavage"/>
    <property type="evidence" value="ECO:0007669"/>
    <property type="project" value="TreeGrafter"/>
</dbReference>
<reference evidence="2" key="1">
    <citation type="submission" date="2021-07" db="EMBL/GenBank/DDBJ databases">
        <authorList>
            <person name="Catto M.A."/>
            <person name="Jacobson A."/>
            <person name="Kennedy G."/>
            <person name="Labadie P."/>
            <person name="Hunt B.G."/>
            <person name="Srinivasan R."/>
        </authorList>
    </citation>
    <scope>NUCLEOTIDE SEQUENCE</scope>
    <source>
        <strain evidence="2">PL_HMW_Pooled</strain>
        <tissue evidence="2">Head</tissue>
    </source>
</reference>